<evidence type="ECO:0000313" key="6">
    <source>
        <dbReference type="EMBL" id="TVY15570.1"/>
    </source>
</evidence>
<dbReference type="GO" id="GO:0016765">
    <property type="term" value="F:transferase activity, transferring alkyl or aryl (other than methyl) groups"/>
    <property type="evidence" value="ECO:0007669"/>
    <property type="project" value="InterPro"/>
</dbReference>
<proteinExistence type="predicted"/>
<protein>
    <submittedName>
        <fullName evidence="6">Fumagillin beta-trans-bergamotene synthase</fullName>
    </submittedName>
</protein>
<accession>A0A8T9B6D0</accession>
<feature type="transmembrane region" description="Helical" evidence="5">
    <location>
        <begin position="303"/>
        <end position="319"/>
    </location>
</feature>
<keyword evidence="7" id="KW-1185">Reference proteome</keyword>
<dbReference type="CDD" id="cd13965">
    <property type="entry name" value="PT_UbiA_3"/>
    <property type="match status" value="1"/>
</dbReference>
<organism evidence="6 7">
    <name type="scientific">Lachnellula arida</name>
    <dbReference type="NCBI Taxonomy" id="1316785"/>
    <lineage>
        <taxon>Eukaryota</taxon>
        <taxon>Fungi</taxon>
        <taxon>Dikarya</taxon>
        <taxon>Ascomycota</taxon>
        <taxon>Pezizomycotina</taxon>
        <taxon>Leotiomycetes</taxon>
        <taxon>Helotiales</taxon>
        <taxon>Lachnaceae</taxon>
        <taxon>Lachnellula</taxon>
    </lineage>
</organism>
<feature type="transmembrane region" description="Helical" evidence="5">
    <location>
        <begin position="208"/>
        <end position="228"/>
    </location>
</feature>
<dbReference type="InterPro" id="IPR000537">
    <property type="entry name" value="UbiA_prenyltransferase"/>
</dbReference>
<comment type="caution">
    <text evidence="6">The sequence shown here is derived from an EMBL/GenBank/DDBJ whole genome shotgun (WGS) entry which is preliminary data.</text>
</comment>
<dbReference type="PANTHER" id="PTHR42723">
    <property type="entry name" value="CHLOROPHYLL SYNTHASE"/>
    <property type="match status" value="1"/>
</dbReference>
<evidence type="ECO:0000256" key="1">
    <source>
        <dbReference type="ARBA" id="ARBA00004141"/>
    </source>
</evidence>
<gene>
    <name evidence="6" type="primary">af520</name>
    <name evidence="6" type="ORF">LARI1_G007252</name>
</gene>
<keyword evidence="3 5" id="KW-1133">Transmembrane helix</keyword>
<feature type="transmembrane region" description="Helical" evidence="5">
    <location>
        <begin position="132"/>
        <end position="150"/>
    </location>
</feature>
<feature type="transmembrane region" description="Helical" evidence="5">
    <location>
        <begin position="38"/>
        <end position="62"/>
    </location>
</feature>
<dbReference type="PANTHER" id="PTHR42723:SF1">
    <property type="entry name" value="CHLOROPHYLL SYNTHASE, CHLOROPLASTIC"/>
    <property type="match status" value="1"/>
</dbReference>
<keyword evidence="2 5" id="KW-0812">Transmembrane</keyword>
<evidence type="ECO:0000256" key="2">
    <source>
        <dbReference type="ARBA" id="ARBA00022692"/>
    </source>
</evidence>
<feature type="transmembrane region" description="Helical" evidence="5">
    <location>
        <begin position="82"/>
        <end position="99"/>
    </location>
</feature>
<evidence type="ECO:0000256" key="5">
    <source>
        <dbReference type="SAM" id="Phobius"/>
    </source>
</evidence>
<evidence type="ECO:0000313" key="7">
    <source>
        <dbReference type="Proteomes" id="UP000469559"/>
    </source>
</evidence>
<keyword evidence="4 5" id="KW-0472">Membrane</keyword>
<dbReference type="Pfam" id="PF01040">
    <property type="entry name" value="UbiA"/>
    <property type="match status" value="1"/>
</dbReference>
<dbReference type="InterPro" id="IPR050475">
    <property type="entry name" value="Prenyltransferase_related"/>
</dbReference>
<dbReference type="OrthoDB" id="434972at2759"/>
<dbReference type="EMBL" id="QGMF01000482">
    <property type="protein sequence ID" value="TVY15570.1"/>
    <property type="molecule type" value="Genomic_DNA"/>
</dbReference>
<evidence type="ECO:0000256" key="4">
    <source>
        <dbReference type="ARBA" id="ARBA00023136"/>
    </source>
</evidence>
<evidence type="ECO:0000256" key="3">
    <source>
        <dbReference type="ARBA" id="ARBA00022989"/>
    </source>
</evidence>
<dbReference type="AlphaFoldDB" id="A0A8T9B6D0"/>
<dbReference type="Proteomes" id="UP000469559">
    <property type="component" value="Unassembled WGS sequence"/>
</dbReference>
<sequence length="334" mass="37431">MQHSSKKKDNEVSFKQPAAAQPPTKYTLAFVRYSLQTLWLLTVSDIGTFVVPGTAFGMFGALAGPLLTTSDSPDLFEILGRLPLVFLWNFAYLCIFTLANQRLPESVLEDSLNKPWRPLPSGRLTIIGTRRILLAALPVVLTINYLLGAWEETALLFCLTWMYNDLKGGDEDFILRNLIISGAFFLYNKGSLKVASGPNYNTPLPRTWLWLSIVSGVIFTTMHVQDMADQEGDGAKGRRSAPIVLGDRTARWTVAIPTAIWAVVCPLFWRMGPVGYIVPVGLGFYIVGRELWLQNPVADKKTWHYWCLWTACLYVLPLAKDPRAFSLFLKAHSI</sequence>
<reference evidence="6 7" key="1">
    <citation type="submission" date="2018-05" db="EMBL/GenBank/DDBJ databases">
        <title>Whole genome sequencing for identification of molecular markers to develop diagnostic detection tools for the regulated plant pathogen Lachnellula willkommii.</title>
        <authorList>
            <person name="Giroux E."/>
            <person name="Bilodeau G."/>
        </authorList>
    </citation>
    <scope>NUCLEOTIDE SEQUENCE [LARGE SCALE GENOMIC DNA]</scope>
    <source>
        <strain evidence="6 7">CBS 203.66</strain>
    </source>
</reference>
<comment type="subcellular location">
    <subcellularLocation>
        <location evidence="1">Membrane</location>
        <topology evidence="1">Multi-pass membrane protein</topology>
    </subcellularLocation>
</comment>
<dbReference type="GO" id="GO:0016020">
    <property type="term" value="C:membrane"/>
    <property type="evidence" value="ECO:0007669"/>
    <property type="project" value="UniProtKB-SubCell"/>
</dbReference>
<name>A0A8T9B6D0_9HELO</name>